<keyword evidence="3" id="KW-1185">Reference proteome</keyword>
<dbReference type="RefSeq" id="XP_009165727.1">
    <property type="nucleotide sequence ID" value="XM_009167463.1"/>
</dbReference>
<dbReference type="AlphaFoldDB" id="A0A075A4Q5"/>
<dbReference type="GeneID" id="20327324"/>
<sequence>MGTALIQICLILAPLCMHSNRATPISFEDWMRDADKLSIASSAPYKLLKRPWTLPYPLTCCYNNLPCCKKQRDGLLQKREDAYEEGKQMDYYHTNTW</sequence>
<name>A0A075A4Q5_OPIVI</name>
<reference evidence="2 3" key="1">
    <citation type="submission" date="2013-11" db="EMBL/GenBank/DDBJ databases">
        <title>Opisthorchis viverrini - life in the bile duct.</title>
        <authorList>
            <person name="Young N.D."/>
            <person name="Nagarajan N."/>
            <person name="Lin S.J."/>
            <person name="Korhonen P.K."/>
            <person name="Jex A.R."/>
            <person name="Hall R.S."/>
            <person name="Safavi-Hemami H."/>
            <person name="Kaewkong W."/>
            <person name="Bertrand D."/>
            <person name="Gao S."/>
            <person name="Seet Q."/>
            <person name="Wongkham S."/>
            <person name="Teh B.T."/>
            <person name="Wongkham C."/>
            <person name="Intapan P.M."/>
            <person name="Maleewong W."/>
            <person name="Yang X."/>
            <person name="Hu M."/>
            <person name="Wang Z."/>
            <person name="Hofmann A."/>
            <person name="Sternberg P.W."/>
            <person name="Tan P."/>
            <person name="Wang J."/>
            <person name="Gasser R.B."/>
        </authorList>
    </citation>
    <scope>NUCLEOTIDE SEQUENCE [LARGE SCALE GENOMIC DNA]</scope>
</reference>
<evidence type="ECO:0000313" key="2">
    <source>
        <dbReference type="EMBL" id="KER30560.1"/>
    </source>
</evidence>
<feature type="signal peptide" evidence="1">
    <location>
        <begin position="1"/>
        <end position="22"/>
    </location>
</feature>
<protein>
    <submittedName>
        <fullName evidence="2">Uncharacterized protein</fullName>
    </submittedName>
</protein>
<evidence type="ECO:0000256" key="1">
    <source>
        <dbReference type="SAM" id="SignalP"/>
    </source>
</evidence>
<dbReference type="KEGG" id="ovi:T265_13156"/>
<organism evidence="2 3">
    <name type="scientific">Opisthorchis viverrini</name>
    <name type="common">Southeast Asian liver fluke</name>
    <dbReference type="NCBI Taxonomy" id="6198"/>
    <lineage>
        <taxon>Eukaryota</taxon>
        <taxon>Metazoa</taxon>
        <taxon>Spiralia</taxon>
        <taxon>Lophotrochozoa</taxon>
        <taxon>Platyhelminthes</taxon>
        <taxon>Trematoda</taxon>
        <taxon>Digenea</taxon>
        <taxon>Opisthorchiida</taxon>
        <taxon>Opisthorchiata</taxon>
        <taxon>Opisthorchiidae</taxon>
        <taxon>Opisthorchis</taxon>
    </lineage>
</organism>
<dbReference type="Proteomes" id="UP000054324">
    <property type="component" value="Unassembled WGS sequence"/>
</dbReference>
<keyword evidence="1" id="KW-0732">Signal</keyword>
<dbReference type="EMBL" id="KL596659">
    <property type="protein sequence ID" value="KER30560.1"/>
    <property type="molecule type" value="Genomic_DNA"/>
</dbReference>
<accession>A0A075A4Q5</accession>
<dbReference type="CTD" id="20327324"/>
<evidence type="ECO:0000313" key="3">
    <source>
        <dbReference type="Proteomes" id="UP000054324"/>
    </source>
</evidence>
<gene>
    <name evidence="2" type="ORF">T265_13156</name>
</gene>
<proteinExistence type="predicted"/>
<feature type="chain" id="PRO_5001704502" evidence="1">
    <location>
        <begin position="23"/>
        <end position="97"/>
    </location>
</feature>